<dbReference type="Proteomes" id="UP000052257">
    <property type="component" value="Unassembled WGS sequence"/>
</dbReference>
<dbReference type="EMBL" id="FAUW01000003">
    <property type="protein sequence ID" value="CUU83316.1"/>
    <property type="molecule type" value="Genomic_DNA"/>
</dbReference>
<protein>
    <submittedName>
        <fullName evidence="1">Uncharacterized protein</fullName>
    </submittedName>
</protein>
<evidence type="ECO:0000313" key="1">
    <source>
        <dbReference type="EMBL" id="CUU83316.1"/>
    </source>
</evidence>
<evidence type="ECO:0000313" key="2">
    <source>
        <dbReference type="Proteomes" id="UP000052257"/>
    </source>
</evidence>
<gene>
    <name evidence="1" type="ORF">ERS739220_01418</name>
</gene>
<dbReference type="RefSeq" id="WP_059427515.1">
    <property type="nucleotide sequence ID" value="NZ_FAUT01000001.1"/>
</dbReference>
<name>A0A9W5EYI5_CAMHY</name>
<dbReference type="GeneID" id="29474325"/>
<proteinExistence type="predicted"/>
<reference evidence="1 2" key="1">
    <citation type="submission" date="2015-11" db="EMBL/GenBank/DDBJ databases">
        <authorList>
            <consortium name="Pathogen Informatics"/>
        </authorList>
    </citation>
    <scope>NUCLEOTIDE SEQUENCE [LARGE SCALE GENOMIC DNA]</scope>
    <source>
        <strain evidence="1 2">006A-0191</strain>
    </source>
</reference>
<sequence>MNIFKGIVLPVLTAGTMSVAAYGDGIKANDTVQTCKELFAKEYWQVKKEKHFNAAYEICTKNYEFKIEVLREKCKELDGQMSGRKMSDGSIEDQYCKTKWGVLTEAMLTRDDFINIDETQKH</sequence>
<organism evidence="1 2">
    <name type="scientific">Campylobacter hyointestinalis subsp. hyointestinalis</name>
    <dbReference type="NCBI Taxonomy" id="91352"/>
    <lineage>
        <taxon>Bacteria</taxon>
        <taxon>Pseudomonadati</taxon>
        <taxon>Campylobacterota</taxon>
        <taxon>Epsilonproteobacteria</taxon>
        <taxon>Campylobacterales</taxon>
        <taxon>Campylobacteraceae</taxon>
        <taxon>Campylobacter</taxon>
    </lineage>
</organism>
<dbReference type="AlphaFoldDB" id="A0A9W5EYI5"/>
<accession>A0A9W5EYI5</accession>
<comment type="caution">
    <text evidence="1">The sequence shown here is derived from an EMBL/GenBank/DDBJ whole genome shotgun (WGS) entry which is preliminary data.</text>
</comment>